<comment type="pathway">
    <text evidence="1 8">tRNA modification; tRNA-queuosine biosynthesis.</text>
</comment>
<dbReference type="GO" id="GO:0046872">
    <property type="term" value="F:metal ion binding"/>
    <property type="evidence" value="ECO:0007669"/>
    <property type="project" value="UniProtKB-KW"/>
</dbReference>
<dbReference type="NCBIfam" id="TIGR00430">
    <property type="entry name" value="Q_tRNA_tgt"/>
    <property type="match status" value="1"/>
</dbReference>
<dbReference type="InterPro" id="IPR002616">
    <property type="entry name" value="tRNA_ribo_trans-like"/>
</dbReference>
<proteinExistence type="inferred from homology"/>
<evidence type="ECO:0000313" key="11">
    <source>
        <dbReference type="Proteomes" id="UP000011651"/>
    </source>
</evidence>
<dbReference type="AlphaFoldDB" id="L9UAE1"/>
<dbReference type="UniPathway" id="UPA00392"/>
<dbReference type="EC" id="2.4.2.29" evidence="8"/>
<comment type="caution">
    <text evidence="10">The sequence shown here is derived from an EMBL/GenBank/DDBJ whole genome shotgun (WGS) entry which is preliminary data.</text>
</comment>
<dbReference type="GO" id="GO:0008479">
    <property type="term" value="F:tRNA-guanosine(34) queuine transglycosylase activity"/>
    <property type="evidence" value="ECO:0007669"/>
    <property type="project" value="UniProtKB-UniRule"/>
</dbReference>
<comment type="similarity">
    <text evidence="8">Belongs to the queuine tRNA-ribosyltransferase family.</text>
</comment>
<dbReference type="Gene3D" id="3.20.20.105">
    <property type="entry name" value="Queuine tRNA-ribosyltransferase-like"/>
    <property type="match status" value="1"/>
</dbReference>
<feature type="binding site" evidence="8">
    <location>
        <position position="242"/>
    </location>
    <ligand>
        <name>substrate</name>
    </ligand>
</feature>
<dbReference type="NCBIfam" id="TIGR00449">
    <property type="entry name" value="tgt_general"/>
    <property type="match status" value="1"/>
</dbReference>
<dbReference type="InterPro" id="IPR036511">
    <property type="entry name" value="TGT-like_sf"/>
</dbReference>
<dbReference type="FunFam" id="3.20.20.105:FF:000001">
    <property type="entry name" value="Queuine tRNA-ribosyltransferase"/>
    <property type="match status" value="1"/>
</dbReference>
<dbReference type="InterPro" id="IPR050076">
    <property type="entry name" value="ArchSynthase1/Queuine_TRR"/>
</dbReference>
<feature type="domain" description="tRNA-guanine(15) transglycosylase-like" evidence="9">
    <location>
        <begin position="41"/>
        <end position="393"/>
    </location>
</feature>
<protein>
    <recommendedName>
        <fullName evidence="8">Queuine tRNA-ribosyltransferase</fullName>
        <ecNumber evidence="8">2.4.2.29</ecNumber>
    </recommendedName>
    <alternativeName>
        <fullName evidence="8">Guanine insertion enzyme</fullName>
    </alternativeName>
    <alternativeName>
        <fullName evidence="8">tRNA-guanine transglycosylase</fullName>
    </alternativeName>
</protein>
<feature type="binding site" evidence="8">
    <location>
        <position position="330"/>
    </location>
    <ligand>
        <name>Zn(2+)</name>
        <dbReference type="ChEBI" id="CHEBI:29105"/>
    </ligand>
</feature>
<keyword evidence="3 8" id="KW-0808">Transferase</keyword>
<dbReference type="GO" id="GO:0008616">
    <property type="term" value="P:tRNA queuosine(34) biosynthetic process"/>
    <property type="evidence" value="ECO:0007669"/>
    <property type="project" value="UniProtKB-UniRule"/>
</dbReference>
<feature type="binding site" evidence="8">
    <location>
        <position position="361"/>
    </location>
    <ligand>
        <name>Zn(2+)</name>
        <dbReference type="ChEBI" id="CHEBI:29105"/>
    </ligand>
</feature>
<evidence type="ECO:0000259" key="9">
    <source>
        <dbReference type="Pfam" id="PF01702"/>
    </source>
</evidence>
<dbReference type="SUPFAM" id="SSF51713">
    <property type="entry name" value="tRNA-guanine transglycosylase"/>
    <property type="match status" value="1"/>
</dbReference>
<dbReference type="PATRIC" id="fig|1204738.3.peg.1501"/>
<keyword evidence="5 8" id="KW-0479">Metal-binding</keyword>
<feature type="active site" description="Nucleophile" evidence="8">
    <location>
        <position position="292"/>
    </location>
</feature>
<evidence type="ECO:0000256" key="5">
    <source>
        <dbReference type="ARBA" id="ARBA00022723"/>
    </source>
</evidence>
<accession>L9UAE1</accession>
<keyword evidence="8" id="KW-0862">Zinc</keyword>
<organism evidence="10 11">
    <name type="scientific">Vreelandella titanicae BH1</name>
    <dbReference type="NCBI Taxonomy" id="1204738"/>
    <lineage>
        <taxon>Bacteria</taxon>
        <taxon>Pseudomonadati</taxon>
        <taxon>Pseudomonadota</taxon>
        <taxon>Gammaproteobacteria</taxon>
        <taxon>Oceanospirillales</taxon>
        <taxon>Halomonadaceae</taxon>
        <taxon>Vreelandella</taxon>
    </lineage>
</organism>
<evidence type="ECO:0000256" key="1">
    <source>
        <dbReference type="ARBA" id="ARBA00004691"/>
    </source>
</evidence>
<feature type="binding site" evidence="8">
    <location>
        <position position="173"/>
    </location>
    <ligand>
        <name>substrate</name>
    </ligand>
</feature>
<evidence type="ECO:0000256" key="8">
    <source>
        <dbReference type="HAMAP-Rule" id="MF_00168"/>
    </source>
</evidence>
<dbReference type="PANTHER" id="PTHR46499:SF1">
    <property type="entry name" value="QUEUINE TRNA-RIBOSYLTRANSFERASE"/>
    <property type="match status" value="1"/>
</dbReference>
<sequence>MLLIVDPLALYPSRQTNEINELLYMRNECFMRFERLADDGRARRGRLHFPRGTVETPAFMPVGTYGTVKGMTPDSVKEIGAEIILGNTFHLWLRPGTEVIEAHGDLHDFAQWDKPILTDSGGFQVFSLGETRKITEQGVHFRSPVDGSKVFMGPEESMAVQRSLGSDVVMIFDECTPYPATFDEAEKSMELSLRWAKRSREAHGDSPSALFGIIQGGMHPELRERSLKGLLEIGFDGLAIGGLSVGEPKEEMIKVLDYLPTWMPDEKPRYLMGVGKPEDLVEGVRRGVDMFDCVMPTRNARNGHLFTSEGTVKIRNAKHRFDTRPLDEECDCHTCQHFSRGYLHHLDRCNEMLGSMLNTIHNLRYYQRVMADLRAAIEAGTLTAFVEGFYARRGLSVPPLSQP</sequence>
<comment type="subunit">
    <text evidence="8">Homodimer. Within each dimer, one monomer is responsible for RNA recognition and catalysis, while the other monomer binds to the replacement base PreQ1.</text>
</comment>
<dbReference type="InterPro" id="IPR004803">
    <property type="entry name" value="TGT"/>
</dbReference>
<evidence type="ECO:0000256" key="4">
    <source>
        <dbReference type="ARBA" id="ARBA00022694"/>
    </source>
</evidence>
<keyword evidence="2 8" id="KW-0328">Glycosyltransferase</keyword>
<evidence type="ECO:0000256" key="2">
    <source>
        <dbReference type="ARBA" id="ARBA00022676"/>
    </source>
</evidence>
<dbReference type="GO" id="GO:0005829">
    <property type="term" value="C:cytosol"/>
    <property type="evidence" value="ECO:0007669"/>
    <property type="project" value="TreeGrafter"/>
</dbReference>
<dbReference type="Pfam" id="PF01702">
    <property type="entry name" value="TGT"/>
    <property type="match status" value="1"/>
</dbReference>
<comment type="cofactor">
    <cofactor evidence="8">
        <name>Zn(2+)</name>
        <dbReference type="ChEBI" id="CHEBI:29105"/>
    </cofactor>
    <text evidence="8">Binds 1 zinc ion per subunit.</text>
</comment>
<feature type="region of interest" description="RNA binding; important for wobble base 34 recognition" evidence="8">
    <location>
        <begin position="297"/>
        <end position="301"/>
    </location>
</feature>
<feature type="active site" description="Proton acceptor" evidence="8">
    <location>
        <position position="119"/>
    </location>
</feature>
<name>L9UAE1_9GAMM</name>
<feature type="region of interest" description="RNA binding" evidence="8">
    <location>
        <begin position="273"/>
        <end position="279"/>
    </location>
</feature>
<feature type="binding site" evidence="8">
    <location>
        <position position="332"/>
    </location>
    <ligand>
        <name>Zn(2+)</name>
        <dbReference type="ChEBI" id="CHEBI:29105"/>
    </ligand>
</feature>
<dbReference type="Proteomes" id="UP000011651">
    <property type="component" value="Unassembled WGS sequence"/>
</dbReference>
<evidence type="ECO:0000256" key="7">
    <source>
        <dbReference type="ARBA" id="ARBA00050112"/>
    </source>
</evidence>
<keyword evidence="6 8" id="KW-0671">Queuosine biosynthesis</keyword>
<feature type="binding site" evidence="8">
    <location>
        <position position="335"/>
    </location>
    <ligand>
        <name>Zn(2+)</name>
        <dbReference type="ChEBI" id="CHEBI:29105"/>
    </ligand>
</feature>
<dbReference type="HAMAP" id="MF_00168">
    <property type="entry name" value="Q_tRNA_Tgt"/>
    <property type="match status" value="1"/>
</dbReference>
<gene>
    <name evidence="8" type="primary">tgt</name>
    <name evidence="10" type="ORF">HALTITAN_0998</name>
</gene>
<dbReference type="PANTHER" id="PTHR46499">
    <property type="entry name" value="QUEUINE TRNA-RIBOSYLTRANSFERASE"/>
    <property type="match status" value="1"/>
</dbReference>
<dbReference type="EMBL" id="AOPO01000003">
    <property type="protein sequence ID" value="ELY21890.1"/>
    <property type="molecule type" value="Genomic_DNA"/>
</dbReference>
<feature type="binding site" evidence="8">
    <location>
        <position position="215"/>
    </location>
    <ligand>
        <name>substrate</name>
    </ligand>
</feature>
<evidence type="ECO:0000313" key="10">
    <source>
        <dbReference type="EMBL" id="ELY21890.1"/>
    </source>
</evidence>
<evidence type="ECO:0000256" key="6">
    <source>
        <dbReference type="ARBA" id="ARBA00022785"/>
    </source>
</evidence>
<evidence type="ECO:0000256" key="3">
    <source>
        <dbReference type="ARBA" id="ARBA00022679"/>
    </source>
</evidence>
<comment type="catalytic activity">
    <reaction evidence="7 8">
        <text>7-aminomethyl-7-carbaguanine + guanosine(34) in tRNA = 7-aminomethyl-7-carbaguanosine(34) in tRNA + guanine</text>
        <dbReference type="Rhea" id="RHEA:24104"/>
        <dbReference type="Rhea" id="RHEA-COMP:10341"/>
        <dbReference type="Rhea" id="RHEA-COMP:10342"/>
        <dbReference type="ChEBI" id="CHEBI:16235"/>
        <dbReference type="ChEBI" id="CHEBI:58703"/>
        <dbReference type="ChEBI" id="CHEBI:74269"/>
        <dbReference type="ChEBI" id="CHEBI:82833"/>
        <dbReference type="EC" id="2.4.2.29"/>
    </reaction>
</comment>
<reference evidence="10 11" key="1">
    <citation type="journal article" date="2013" name="Genome Announc.">
        <title>Draft Genome of the Marine Gammaproteobacterium Halomonas titanicae.</title>
        <authorList>
            <person name="Sanchez-Porro C."/>
            <person name="de la Haba R.R."/>
            <person name="Cruz-Hernandez N."/>
            <person name="Gonzalez J.M."/>
            <person name="Reyes-Guirao C."/>
            <person name="Navarro-Sampedro L."/>
            <person name="Carballo M."/>
            <person name="Ventosa A."/>
        </authorList>
    </citation>
    <scope>NUCLEOTIDE SEQUENCE [LARGE SCALE GENOMIC DNA]</scope>
    <source>
        <strain evidence="10 11">BH1</strain>
    </source>
</reference>
<comment type="function">
    <text evidence="8">Catalyzes the base-exchange of a guanine (G) residue with the queuine precursor 7-aminomethyl-7-deazaguanine (PreQ1) at position 34 (anticodon wobble position) in tRNAs with GU(N) anticodons (tRNA-Asp, -Asn, -His and -Tyr). Catalysis occurs through a double-displacement mechanism. The nucleophile active site attacks the C1' of nucleotide 34 to detach the guanine base from the RNA, forming a covalent enzyme-RNA intermediate. The proton acceptor active site deprotonates the incoming PreQ1, allowing a nucleophilic attack on the C1' of the ribose to form the product. After dissociation, two additional enzymatic reactions on the tRNA convert PreQ1 to queuine (Q), resulting in the hypermodified nucleoside queuosine (7-(((4,5-cis-dihydroxy-2-cyclopenten-1-yl)amino)methyl)-7-deazaguanosine).</text>
</comment>
<keyword evidence="4 8" id="KW-0819">tRNA processing</keyword>
<feature type="binding site" evidence="8">
    <location>
        <begin position="119"/>
        <end position="123"/>
    </location>
    <ligand>
        <name>substrate</name>
    </ligand>
</feature>